<accession>A0A3M0JSC7</accession>
<keyword evidence="2" id="KW-1185">Reference proteome</keyword>
<name>A0A3M0JSC7_HIRRU</name>
<proteinExistence type="predicted"/>
<reference evidence="1 2" key="1">
    <citation type="submission" date="2018-07" db="EMBL/GenBank/DDBJ databases">
        <title>A high quality draft genome assembly of the barn swallow (H. rustica rustica).</title>
        <authorList>
            <person name="Formenti G."/>
            <person name="Chiara M."/>
            <person name="Poveda L."/>
            <person name="Francoijs K.-J."/>
            <person name="Bonisoli-Alquati A."/>
            <person name="Canova L."/>
            <person name="Gianfranceschi L."/>
            <person name="Horner D.S."/>
            <person name="Saino N."/>
        </authorList>
    </citation>
    <scope>NUCLEOTIDE SEQUENCE [LARGE SCALE GENOMIC DNA]</scope>
    <source>
        <strain evidence="1">Chelidonia</strain>
        <tissue evidence="1">Blood</tissue>
    </source>
</reference>
<sequence length="116" mass="12648">MWKMQDPAFQAVRDFIMDAADATAISSPSFVHDPAHSTTATRFYSDLYVSFRDSSTARPTCYCNSFMPDESFRGFKLFSHAFTDKLSASCIPACASCIPASAAASCIVPKHDKTTA</sequence>
<gene>
    <name evidence="1" type="ORF">DUI87_19591</name>
</gene>
<comment type="caution">
    <text evidence="1">The sequence shown here is derived from an EMBL/GenBank/DDBJ whole genome shotgun (WGS) entry which is preliminary data.</text>
</comment>
<dbReference type="EMBL" id="QRBI01000128">
    <property type="protein sequence ID" value="RMC03838.1"/>
    <property type="molecule type" value="Genomic_DNA"/>
</dbReference>
<evidence type="ECO:0000313" key="1">
    <source>
        <dbReference type="EMBL" id="RMC03838.1"/>
    </source>
</evidence>
<dbReference type="Proteomes" id="UP000269221">
    <property type="component" value="Unassembled WGS sequence"/>
</dbReference>
<protein>
    <submittedName>
        <fullName evidence="1">Uncharacterized protein</fullName>
    </submittedName>
</protein>
<dbReference type="AlphaFoldDB" id="A0A3M0JSC7"/>
<organism evidence="1 2">
    <name type="scientific">Hirundo rustica rustica</name>
    <dbReference type="NCBI Taxonomy" id="333673"/>
    <lineage>
        <taxon>Eukaryota</taxon>
        <taxon>Metazoa</taxon>
        <taxon>Chordata</taxon>
        <taxon>Craniata</taxon>
        <taxon>Vertebrata</taxon>
        <taxon>Euteleostomi</taxon>
        <taxon>Archelosauria</taxon>
        <taxon>Archosauria</taxon>
        <taxon>Dinosauria</taxon>
        <taxon>Saurischia</taxon>
        <taxon>Theropoda</taxon>
        <taxon>Coelurosauria</taxon>
        <taxon>Aves</taxon>
        <taxon>Neognathae</taxon>
        <taxon>Neoaves</taxon>
        <taxon>Telluraves</taxon>
        <taxon>Australaves</taxon>
        <taxon>Passeriformes</taxon>
        <taxon>Sylvioidea</taxon>
        <taxon>Hirundinidae</taxon>
        <taxon>Hirundo</taxon>
    </lineage>
</organism>
<evidence type="ECO:0000313" key="2">
    <source>
        <dbReference type="Proteomes" id="UP000269221"/>
    </source>
</evidence>